<evidence type="ECO:0000313" key="3">
    <source>
        <dbReference type="Proteomes" id="UP000076154"/>
    </source>
</evidence>
<protein>
    <recommendedName>
        <fullName evidence="1">HNH nuclease domain-containing protein</fullName>
    </recommendedName>
</protein>
<organism evidence="2 3">
    <name type="scientific">Hypsizygus marmoreus</name>
    <name type="common">White beech mushroom</name>
    <name type="synonym">Agaricus marmoreus</name>
    <dbReference type="NCBI Taxonomy" id="39966"/>
    <lineage>
        <taxon>Eukaryota</taxon>
        <taxon>Fungi</taxon>
        <taxon>Dikarya</taxon>
        <taxon>Basidiomycota</taxon>
        <taxon>Agaricomycotina</taxon>
        <taxon>Agaricomycetes</taxon>
        <taxon>Agaricomycetidae</taxon>
        <taxon>Agaricales</taxon>
        <taxon>Tricholomatineae</taxon>
        <taxon>Lyophyllaceae</taxon>
        <taxon>Hypsizygus</taxon>
    </lineage>
</organism>
<feature type="domain" description="HNH nuclease" evidence="1">
    <location>
        <begin position="167"/>
        <end position="240"/>
    </location>
</feature>
<dbReference type="OrthoDB" id="2104739at2759"/>
<dbReference type="InterPro" id="IPR003615">
    <property type="entry name" value="HNH_nuc"/>
</dbReference>
<evidence type="ECO:0000259" key="1">
    <source>
        <dbReference type="Pfam" id="PF13391"/>
    </source>
</evidence>
<proteinExistence type="predicted"/>
<name>A0A369JYX6_HYPMA</name>
<accession>A0A369JYX6</accession>
<reference evidence="2" key="1">
    <citation type="submission" date="2018-04" db="EMBL/GenBank/DDBJ databases">
        <title>Whole genome sequencing of Hypsizygus marmoreus.</title>
        <authorList>
            <person name="Choi I.-G."/>
            <person name="Min B."/>
            <person name="Kim J.-G."/>
            <person name="Kim S."/>
            <person name="Oh Y.-L."/>
            <person name="Kong W.-S."/>
            <person name="Park H."/>
            <person name="Jeong J."/>
            <person name="Song E.-S."/>
        </authorList>
    </citation>
    <scope>NUCLEOTIDE SEQUENCE [LARGE SCALE GENOMIC DNA]</scope>
    <source>
        <strain evidence="2">51987-8</strain>
    </source>
</reference>
<keyword evidence="3" id="KW-1185">Reference proteome</keyword>
<dbReference type="STRING" id="39966.A0A369JYX6"/>
<dbReference type="EMBL" id="LUEZ02000015">
    <property type="protein sequence ID" value="RDB27559.1"/>
    <property type="molecule type" value="Genomic_DNA"/>
</dbReference>
<gene>
    <name evidence="2" type="ORF">Hypma_003853</name>
</gene>
<sequence>MTALPRQLPARYEESATMNSAYSIILKLETKENSNRAVMYARILGYLLLEGPTDEARSAIANEIVSCKNDEALAANGKFYLDHLIRIFKKGKGPTPSSHVSPPSFDALKDIVAQCLEKPIVNYEDAKAKALARDGYRCLASGTYDLAAERVKELRDRVIMEKAETAETNCAHIFPESTNLNLSTDKDCELNRKHVYATSVWAVLDRFGYENLRFDLNGNNIHRLENVLTLSTNVHGKFDTLKVWFEAVENKENTYKLNSTWDGHLNSLYPGEVTFTTPDSNLPLPSPTYLHIHATCCKVAHLSGAGEYLDEIHRKFDDSKVLSQDGSSAEMFSHALLPLSNEIPAF</sequence>
<dbReference type="Proteomes" id="UP000076154">
    <property type="component" value="Unassembled WGS sequence"/>
</dbReference>
<dbReference type="AlphaFoldDB" id="A0A369JYX6"/>
<comment type="caution">
    <text evidence="2">The sequence shown here is derived from an EMBL/GenBank/DDBJ whole genome shotgun (WGS) entry which is preliminary data.</text>
</comment>
<dbReference type="Pfam" id="PF13391">
    <property type="entry name" value="HNH_2"/>
    <property type="match status" value="1"/>
</dbReference>
<dbReference type="InParanoid" id="A0A369JYX6"/>
<evidence type="ECO:0000313" key="2">
    <source>
        <dbReference type="EMBL" id="RDB27559.1"/>
    </source>
</evidence>